<evidence type="ECO:0000313" key="3">
    <source>
        <dbReference type="EMBL" id="GAA0168437.1"/>
    </source>
</evidence>
<reference evidence="3 4" key="1">
    <citation type="submission" date="2024-01" db="EMBL/GenBank/DDBJ databases">
        <title>The complete chloroplast genome sequence of Lithospermum erythrorhizon: insights into the phylogenetic relationship among Boraginaceae species and the maternal lineages of purple gromwells.</title>
        <authorList>
            <person name="Okada T."/>
            <person name="Watanabe K."/>
        </authorList>
    </citation>
    <scope>NUCLEOTIDE SEQUENCE [LARGE SCALE GENOMIC DNA]</scope>
</reference>
<dbReference type="EMBL" id="BAABME010023618">
    <property type="protein sequence ID" value="GAA0168437.1"/>
    <property type="molecule type" value="Genomic_DNA"/>
</dbReference>
<evidence type="ECO:0000313" key="4">
    <source>
        <dbReference type="Proteomes" id="UP001454036"/>
    </source>
</evidence>
<comment type="similarity">
    <text evidence="1">Belongs to the short-chain dehydrogenases/reductases (SDR) family.</text>
</comment>
<proteinExistence type="inferred from homology"/>
<comment type="caution">
    <text evidence="3">The sequence shown here is derived from an EMBL/GenBank/DDBJ whole genome shotgun (WGS) entry which is preliminary data.</text>
</comment>
<evidence type="ECO:0000256" key="1">
    <source>
        <dbReference type="ARBA" id="ARBA00006484"/>
    </source>
</evidence>
<dbReference type="PRINTS" id="PR00081">
    <property type="entry name" value="GDHRDH"/>
</dbReference>
<sequence length="130" mass="13996">MAEIFSSKKKLDGKVAIITGGASGIGEATTRLFATNGIRGVVIADIQEGERVVESIGSNICSYFHCDVTDEEQVKSMVEFTISSYGQLDIMFSNAGRAFLTRPRLSLTSTYPSWIVLIASMCVVDGGFTI</sequence>
<keyword evidence="4" id="KW-1185">Reference proteome</keyword>
<dbReference type="InterPro" id="IPR002347">
    <property type="entry name" value="SDR_fam"/>
</dbReference>
<dbReference type="Gene3D" id="3.40.50.720">
    <property type="entry name" value="NAD(P)-binding Rossmann-like Domain"/>
    <property type="match status" value="1"/>
</dbReference>
<organism evidence="3 4">
    <name type="scientific">Lithospermum erythrorhizon</name>
    <name type="common">Purple gromwell</name>
    <name type="synonym">Lithospermum officinale var. erythrorhizon</name>
    <dbReference type="NCBI Taxonomy" id="34254"/>
    <lineage>
        <taxon>Eukaryota</taxon>
        <taxon>Viridiplantae</taxon>
        <taxon>Streptophyta</taxon>
        <taxon>Embryophyta</taxon>
        <taxon>Tracheophyta</taxon>
        <taxon>Spermatophyta</taxon>
        <taxon>Magnoliopsida</taxon>
        <taxon>eudicotyledons</taxon>
        <taxon>Gunneridae</taxon>
        <taxon>Pentapetalae</taxon>
        <taxon>asterids</taxon>
        <taxon>lamiids</taxon>
        <taxon>Boraginales</taxon>
        <taxon>Boraginaceae</taxon>
        <taxon>Boraginoideae</taxon>
        <taxon>Lithospermeae</taxon>
        <taxon>Lithospermum</taxon>
    </lineage>
</organism>
<dbReference type="AlphaFoldDB" id="A0AAV3R032"/>
<name>A0AAV3R032_LITER</name>
<dbReference type="SUPFAM" id="SSF51735">
    <property type="entry name" value="NAD(P)-binding Rossmann-fold domains"/>
    <property type="match status" value="1"/>
</dbReference>
<dbReference type="PANTHER" id="PTHR42820">
    <property type="entry name" value="SHORT-CHAIN DEHYDROGENASE REDUCTASE"/>
    <property type="match status" value="1"/>
</dbReference>
<gene>
    <name evidence="3" type="ORF">LIER_40566</name>
</gene>
<dbReference type="InterPro" id="IPR036291">
    <property type="entry name" value="NAD(P)-bd_dom_sf"/>
</dbReference>
<keyword evidence="2" id="KW-0520">NAD</keyword>
<dbReference type="Pfam" id="PF00106">
    <property type="entry name" value="adh_short"/>
    <property type="match status" value="1"/>
</dbReference>
<evidence type="ECO:0000256" key="2">
    <source>
        <dbReference type="ARBA" id="ARBA00023027"/>
    </source>
</evidence>
<accession>A0AAV3R032</accession>
<dbReference type="Proteomes" id="UP001454036">
    <property type="component" value="Unassembled WGS sequence"/>
</dbReference>
<protein>
    <submittedName>
        <fullName evidence="3">Oxidoreductase</fullName>
    </submittedName>
</protein>
<dbReference type="PANTHER" id="PTHR42820:SF21">
    <property type="entry name" value="SHORT-CHAIN DEHYDROGENASE REDUCTASE 3B-LIKE"/>
    <property type="match status" value="1"/>
</dbReference>